<proteinExistence type="predicted"/>
<name>A0ABV5N4P9_9ACTN</name>
<protein>
    <submittedName>
        <fullName evidence="2">Phosphotransferase family protein</fullName>
    </submittedName>
</protein>
<dbReference type="InterPro" id="IPR002575">
    <property type="entry name" value="Aminoglycoside_PTrfase"/>
</dbReference>
<evidence type="ECO:0000259" key="1">
    <source>
        <dbReference type="Pfam" id="PF01636"/>
    </source>
</evidence>
<dbReference type="SUPFAM" id="SSF56112">
    <property type="entry name" value="Protein kinase-like (PK-like)"/>
    <property type="match status" value="1"/>
</dbReference>
<keyword evidence="3" id="KW-1185">Reference proteome</keyword>
<accession>A0ABV5N4P9</accession>
<organism evidence="2 3">
    <name type="scientific">Streptomyces cinereospinus</name>
    <dbReference type="NCBI Taxonomy" id="285561"/>
    <lineage>
        <taxon>Bacteria</taxon>
        <taxon>Bacillati</taxon>
        <taxon>Actinomycetota</taxon>
        <taxon>Actinomycetes</taxon>
        <taxon>Kitasatosporales</taxon>
        <taxon>Streptomycetaceae</taxon>
        <taxon>Streptomyces</taxon>
    </lineage>
</organism>
<evidence type="ECO:0000313" key="3">
    <source>
        <dbReference type="Proteomes" id="UP001589709"/>
    </source>
</evidence>
<dbReference type="RefSeq" id="WP_381348086.1">
    <property type="nucleotide sequence ID" value="NZ_JBHMCY010000042.1"/>
</dbReference>
<comment type="caution">
    <text evidence="2">The sequence shown here is derived from an EMBL/GenBank/DDBJ whole genome shotgun (WGS) entry which is preliminary data.</text>
</comment>
<dbReference type="Proteomes" id="UP001589709">
    <property type="component" value="Unassembled WGS sequence"/>
</dbReference>
<dbReference type="InterPro" id="IPR011009">
    <property type="entry name" value="Kinase-like_dom_sf"/>
</dbReference>
<evidence type="ECO:0000313" key="2">
    <source>
        <dbReference type="EMBL" id="MFB9465255.1"/>
    </source>
</evidence>
<dbReference type="Gene3D" id="3.90.1200.10">
    <property type="match status" value="1"/>
</dbReference>
<sequence>MPADTAVVQHDGAVWIVMRDVGAALRRRWTPPAALAAARHLASLYTLGAAPGVLETRWLEHDGGSAYAHHATAGHGNLDGLAGDTRPAGVFTSGQVAALHTALDSADAVAALARRLPQTLVHGDFHSRNAGMAEDGTLTLIDWEHVGAGPIGYDLGTFASLYRVFGGAGDLDETELLRTYSAALGRSTGTDVTDEAALGFATVHLTWGLHLRLGPGLTAVREGFHGDRPQDIAPHVDDIRTGCLRALFWAPAVQAAMSGR</sequence>
<reference evidence="2 3" key="1">
    <citation type="submission" date="2024-09" db="EMBL/GenBank/DDBJ databases">
        <authorList>
            <person name="Sun Q."/>
            <person name="Mori K."/>
        </authorList>
    </citation>
    <scope>NUCLEOTIDE SEQUENCE [LARGE SCALE GENOMIC DNA]</scope>
    <source>
        <strain evidence="2 3">JCM 6917</strain>
    </source>
</reference>
<dbReference type="EMBL" id="JBHMCY010000042">
    <property type="protein sequence ID" value="MFB9465255.1"/>
    <property type="molecule type" value="Genomic_DNA"/>
</dbReference>
<gene>
    <name evidence="2" type="ORF">ACFF45_21690</name>
</gene>
<dbReference type="Pfam" id="PF01636">
    <property type="entry name" value="APH"/>
    <property type="match status" value="1"/>
</dbReference>
<feature type="domain" description="Aminoglycoside phosphotransferase" evidence="1">
    <location>
        <begin position="98"/>
        <end position="166"/>
    </location>
</feature>